<protein>
    <recommendedName>
        <fullName evidence="8">PHD-type domain-containing protein</fullName>
    </recommendedName>
</protein>
<dbReference type="GO" id="GO:0008270">
    <property type="term" value="F:zinc ion binding"/>
    <property type="evidence" value="ECO:0007669"/>
    <property type="project" value="UniProtKB-KW"/>
</dbReference>
<evidence type="ECO:0000256" key="5">
    <source>
        <dbReference type="ARBA" id="ARBA00023242"/>
    </source>
</evidence>
<dbReference type="GO" id="GO:0006357">
    <property type="term" value="P:regulation of transcription by RNA polymerase II"/>
    <property type="evidence" value="ECO:0007669"/>
    <property type="project" value="TreeGrafter"/>
</dbReference>
<keyword evidence="10" id="KW-1185">Reference proteome</keyword>
<keyword evidence="5" id="KW-0539">Nucleus</keyword>
<dbReference type="Proteomes" id="UP001189122">
    <property type="component" value="Unassembled WGS sequence"/>
</dbReference>
<feature type="compositionally biased region" description="Polar residues" evidence="7">
    <location>
        <begin position="50"/>
        <end position="60"/>
    </location>
</feature>
<dbReference type="Gene3D" id="3.30.40.10">
    <property type="entry name" value="Zinc/RING finger domain, C3HC4 (zinc finger)"/>
    <property type="match status" value="1"/>
</dbReference>
<dbReference type="InterPro" id="IPR019787">
    <property type="entry name" value="Znf_PHD-finger"/>
</dbReference>
<dbReference type="SUPFAM" id="SSF57903">
    <property type="entry name" value="FYVE/PHD zinc finger"/>
    <property type="match status" value="1"/>
</dbReference>
<dbReference type="InterPro" id="IPR054292">
    <property type="entry name" value="DUF7028"/>
</dbReference>
<dbReference type="EMBL" id="CACRZD030000004">
    <property type="protein sequence ID" value="CAA6658557.1"/>
    <property type="molecule type" value="Genomic_DNA"/>
</dbReference>
<dbReference type="Pfam" id="PF22970">
    <property type="entry name" value="DUF7028"/>
    <property type="match status" value="1"/>
</dbReference>
<sequence length="843" mass="92580">MRLSNFSSADESKVNMHDSLPPKIESDDENDFCNTGYNVTEASRVMTKAPLSSENDTIPESASRRTEKQTLRDQIKGMLLCAGWKIEMKRRKGKKYEDSVYVSPEGIGYWSITKAYGVLKEQINKIDELGNKKGKGYYQFSVIPTDMLGILKRKIVKNRRFIGAEKFVGSKKTKCVTSSKSAKIKKVVAVKKEINENGIVGSSRKKNKNRRGCALLARNANQETDSEGDNYVPYAGRRSVLAWLLDSGTVPLNGKVKYMNKRRTWVMLEGLVTRDGILCKCCSKTLTVSKFEIHAGSKQKQPYENIFLEGLGISLLECQLDAWKKQEESKRCPSHLVRVTDEDPNDDTCGICGDGGNLICCDSCPATFHLSCLGIQTPPPGDWHCMNCLCRFCGRADSNTSDGHSLTGSLLLSCGQCGEKYHQVCMPDLDAAPVNTNHLGLSFCGQSCRMLFEQLQNLIGIKNDLEGGFSWTLLAQRVECNSKIAVALSVMDECFLPILDQRSGINLITNVLYNCGSNFSRLDYQGFYTFILEQGDEILSAASIRIHGKRLAEMPFIGTRHIYRRQGMCRRLLNAIEEALGSLKIEKLVIPAISELMHTWTVAFGFEPLSDSDMQEIRNMNMLVFPAQVCCRSIFPVLNDASLVPDESSAAHDPGEVKDETVVNESGFSELHGSAQTTAKVSYQLSDPSCDAPCRSGAGEIGLKPLETAPDGESSIQCDTDSRDEENGKCTSCVVPSTEPETEDPACGAVEIRSQVNGHLPGAYPVDTPVLPCSPVVSGAAVLNNKPWNDRDLPEHRPEGSCGSAPVLHNPTVSDMHMMHGICSKKEEGCTLADSAPGADCWA</sequence>
<dbReference type="SMART" id="SM00249">
    <property type="entry name" value="PHD"/>
    <property type="match status" value="2"/>
</dbReference>
<dbReference type="SUPFAM" id="SSF55729">
    <property type="entry name" value="Acyl-CoA N-acyltransferases (Nat)"/>
    <property type="match status" value="1"/>
</dbReference>
<evidence type="ECO:0000256" key="4">
    <source>
        <dbReference type="ARBA" id="ARBA00022833"/>
    </source>
</evidence>
<feature type="region of interest" description="Disordered" evidence="7">
    <location>
        <begin position="45"/>
        <end position="69"/>
    </location>
</feature>
<dbReference type="Gene3D" id="3.40.630.30">
    <property type="match status" value="1"/>
</dbReference>
<evidence type="ECO:0000256" key="3">
    <source>
        <dbReference type="ARBA" id="ARBA00022771"/>
    </source>
</evidence>
<dbReference type="GO" id="GO:0005634">
    <property type="term" value="C:nucleus"/>
    <property type="evidence" value="ECO:0007669"/>
    <property type="project" value="UniProtKB-SubCell"/>
</dbReference>
<gene>
    <name evidence="9" type="ORF">SI7747_04005001</name>
</gene>
<evidence type="ECO:0000313" key="10">
    <source>
        <dbReference type="Proteomes" id="UP001189122"/>
    </source>
</evidence>
<proteinExistence type="predicted"/>
<evidence type="ECO:0000256" key="2">
    <source>
        <dbReference type="ARBA" id="ARBA00022723"/>
    </source>
</evidence>
<dbReference type="PANTHER" id="PTHR46309:SF1">
    <property type="entry name" value="PHD FINGER PROTEIN 12"/>
    <property type="match status" value="1"/>
</dbReference>
<dbReference type="AlphaFoldDB" id="A0A7I8INJ6"/>
<feature type="domain" description="PHD-type" evidence="8">
    <location>
        <begin position="346"/>
        <end position="391"/>
    </location>
</feature>
<reference evidence="9 10" key="1">
    <citation type="submission" date="2019-12" db="EMBL/GenBank/DDBJ databases">
        <authorList>
            <person name="Scholz U."/>
            <person name="Mascher M."/>
            <person name="Fiebig A."/>
        </authorList>
    </citation>
    <scope>NUCLEOTIDE SEQUENCE</scope>
</reference>
<keyword evidence="2" id="KW-0479">Metal-binding</keyword>
<dbReference type="PROSITE" id="PS50016">
    <property type="entry name" value="ZF_PHD_2"/>
    <property type="match status" value="1"/>
</dbReference>
<dbReference type="CDD" id="cd15567">
    <property type="entry name" value="PHD4_NSD"/>
    <property type="match status" value="1"/>
</dbReference>
<feature type="region of interest" description="Disordered" evidence="7">
    <location>
        <begin position="701"/>
        <end position="723"/>
    </location>
</feature>
<dbReference type="InterPro" id="IPR013083">
    <property type="entry name" value="Znf_RING/FYVE/PHD"/>
</dbReference>
<evidence type="ECO:0000259" key="8">
    <source>
        <dbReference type="PROSITE" id="PS50016"/>
    </source>
</evidence>
<dbReference type="PANTHER" id="PTHR46309">
    <property type="entry name" value="PHD FINGER PROTEIN 12"/>
    <property type="match status" value="1"/>
</dbReference>
<feature type="region of interest" description="Disordered" evidence="7">
    <location>
        <begin position="1"/>
        <end position="32"/>
    </location>
</feature>
<accession>A0A7I8INJ6</accession>
<dbReference type="GO" id="GO:0003714">
    <property type="term" value="F:transcription corepressor activity"/>
    <property type="evidence" value="ECO:0007669"/>
    <property type="project" value="InterPro"/>
</dbReference>
<dbReference type="Pfam" id="PF00628">
    <property type="entry name" value="PHD"/>
    <property type="match status" value="1"/>
</dbReference>
<evidence type="ECO:0000256" key="7">
    <source>
        <dbReference type="SAM" id="MobiDB-lite"/>
    </source>
</evidence>
<name>A0A7I8INJ6_SPIIN</name>
<dbReference type="Pfam" id="PF16135">
    <property type="entry name" value="TDBD"/>
    <property type="match status" value="1"/>
</dbReference>
<dbReference type="InterPro" id="IPR011011">
    <property type="entry name" value="Znf_FYVE_PHD"/>
</dbReference>
<dbReference type="InterPro" id="IPR001965">
    <property type="entry name" value="Znf_PHD"/>
</dbReference>
<dbReference type="InterPro" id="IPR042163">
    <property type="entry name" value="PHF12"/>
</dbReference>
<keyword evidence="3 6" id="KW-0863">Zinc-finger</keyword>
<dbReference type="InterPro" id="IPR016181">
    <property type="entry name" value="Acyl_CoA_acyltransferase"/>
</dbReference>
<keyword evidence="4" id="KW-0862">Zinc</keyword>
<evidence type="ECO:0000313" key="9">
    <source>
        <dbReference type="EMBL" id="CAA2618834.1"/>
    </source>
</evidence>
<evidence type="ECO:0000256" key="6">
    <source>
        <dbReference type="PROSITE-ProRule" id="PRU00146"/>
    </source>
</evidence>
<dbReference type="CDD" id="cd04301">
    <property type="entry name" value="NAT_SF"/>
    <property type="match status" value="1"/>
</dbReference>
<dbReference type="InterPro" id="IPR032308">
    <property type="entry name" value="TDBD"/>
</dbReference>
<dbReference type="EMBL" id="LR743591">
    <property type="protein sequence ID" value="CAA2618834.1"/>
    <property type="molecule type" value="Genomic_DNA"/>
</dbReference>
<dbReference type="InterPro" id="IPR056511">
    <property type="entry name" value="IDM1_C"/>
</dbReference>
<organism evidence="9">
    <name type="scientific">Spirodela intermedia</name>
    <name type="common">Intermediate duckweed</name>
    <dbReference type="NCBI Taxonomy" id="51605"/>
    <lineage>
        <taxon>Eukaryota</taxon>
        <taxon>Viridiplantae</taxon>
        <taxon>Streptophyta</taxon>
        <taxon>Embryophyta</taxon>
        <taxon>Tracheophyta</taxon>
        <taxon>Spermatophyta</taxon>
        <taxon>Magnoliopsida</taxon>
        <taxon>Liliopsida</taxon>
        <taxon>Araceae</taxon>
        <taxon>Lemnoideae</taxon>
        <taxon>Spirodela</taxon>
    </lineage>
</organism>
<comment type="subcellular location">
    <subcellularLocation>
        <location evidence="1">Nucleus</location>
    </subcellularLocation>
</comment>
<evidence type="ECO:0000256" key="1">
    <source>
        <dbReference type="ARBA" id="ARBA00004123"/>
    </source>
</evidence>
<dbReference type="Pfam" id="PF23209">
    <property type="entry name" value="IDM1_C"/>
    <property type="match status" value="1"/>
</dbReference>